<keyword evidence="2" id="KW-0472">Membrane</keyword>
<dbReference type="GO" id="GO:0005737">
    <property type="term" value="C:cytoplasm"/>
    <property type="evidence" value="ECO:0007669"/>
    <property type="project" value="TreeGrafter"/>
</dbReference>
<dbReference type="GO" id="GO:0009378">
    <property type="term" value="F:four-way junction helicase activity"/>
    <property type="evidence" value="ECO:0007669"/>
    <property type="project" value="TreeGrafter"/>
</dbReference>
<dbReference type="EMBL" id="KI912135">
    <property type="protein sequence ID" value="ETS72875.1"/>
    <property type="molecule type" value="Genomic_DNA"/>
</dbReference>
<name>W3WG31_PESFW</name>
<proteinExistence type="inferred from homology"/>
<keyword evidence="5" id="KW-1185">Reference proteome</keyword>
<dbReference type="SMART" id="SM00487">
    <property type="entry name" value="DEXDc"/>
    <property type="match status" value="1"/>
</dbReference>
<evidence type="ECO:0000259" key="3">
    <source>
        <dbReference type="PROSITE" id="PS51192"/>
    </source>
</evidence>
<dbReference type="Pfam" id="PF00270">
    <property type="entry name" value="DEAD"/>
    <property type="match status" value="1"/>
</dbReference>
<dbReference type="PROSITE" id="PS51192">
    <property type="entry name" value="HELICASE_ATP_BIND_1"/>
    <property type="match status" value="1"/>
</dbReference>
<dbReference type="Gene3D" id="3.40.50.300">
    <property type="entry name" value="P-loop containing nucleotide triphosphate hydrolases"/>
    <property type="match status" value="1"/>
</dbReference>
<dbReference type="GO" id="GO:0000724">
    <property type="term" value="P:double-strand break repair via homologous recombination"/>
    <property type="evidence" value="ECO:0007669"/>
    <property type="project" value="TreeGrafter"/>
</dbReference>
<dbReference type="HOGENOM" id="CLU_953472_0_0_1"/>
<reference evidence="5" key="1">
    <citation type="journal article" date="2015" name="BMC Genomics">
        <title>Genomic and transcriptomic analysis of the endophytic fungus Pestalotiopsis fici reveals its lifestyle and high potential for synthesis of natural products.</title>
        <authorList>
            <person name="Wang X."/>
            <person name="Zhang X."/>
            <person name="Liu L."/>
            <person name="Xiang M."/>
            <person name="Wang W."/>
            <person name="Sun X."/>
            <person name="Che Y."/>
            <person name="Guo L."/>
            <person name="Liu G."/>
            <person name="Guo L."/>
            <person name="Wang C."/>
            <person name="Yin W.B."/>
            <person name="Stadler M."/>
            <person name="Zhang X."/>
            <person name="Liu X."/>
        </authorList>
    </citation>
    <scope>NUCLEOTIDE SEQUENCE [LARGE SCALE GENOMIC DNA]</scope>
    <source>
        <strain evidence="5">W106-1 / CGMCC3.15140</strain>
    </source>
</reference>
<evidence type="ECO:0000256" key="1">
    <source>
        <dbReference type="ARBA" id="ARBA00005446"/>
    </source>
</evidence>
<dbReference type="GeneID" id="19280424"/>
<dbReference type="CDD" id="cd17920">
    <property type="entry name" value="DEXHc_RecQ"/>
    <property type="match status" value="1"/>
</dbReference>
<dbReference type="AlphaFoldDB" id="W3WG31"/>
<keyword evidence="2" id="KW-1133">Transmembrane helix</keyword>
<dbReference type="GO" id="GO:0043138">
    <property type="term" value="F:3'-5' DNA helicase activity"/>
    <property type="evidence" value="ECO:0007669"/>
    <property type="project" value="TreeGrafter"/>
</dbReference>
<evidence type="ECO:0000313" key="4">
    <source>
        <dbReference type="EMBL" id="ETS72875.1"/>
    </source>
</evidence>
<dbReference type="KEGG" id="pfy:PFICI_15411"/>
<dbReference type="eggNOG" id="KOG0352">
    <property type="taxonomic scope" value="Eukaryota"/>
</dbReference>
<evidence type="ECO:0000256" key="2">
    <source>
        <dbReference type="SAM" id="Phobius"/>
    </source>
</evidence>
<dbReference type="InterPro" id="IPR011545">
    <property type="entry name" value="DEAD/DEAH_box_helicase_dom"/>
</dbReference>
<comment type="similarity">
    <text evidence="1">Belongs to the helicase family. RecQ subfamily.</text>
</comment>
<feature type="transmembrane region" description="Helical" evidence="2">
    <location>
        <begin position="101"/>
        <end position="123"/>
    </location>
</feature>
<keyword evidence="2" id="KW-0812">Transmembrane</keyword>
<dbReference type="GO" id="GO:0005524">
    <property type="term" value="F:ATP binding"/>
    <property type="evidence" value="ECO:0007669"/>
    <property type="project" value="InterPro"/>
</dbReference>
<dbReference type="OrthoDB" id="4777017at2759"/>
<dbReference type="GO" id="GO:0003676">
    <property type="term" value="F:nucleic acid binding"/>
    <property type="evidence" value="ECO:0007669"/>
    <property type="project" value="InterPro"/>
</dbReference>
<dbReference type="Proteomes" id="UP000030651">
    <property type="component" value="Unassembled WGS sequence"/>
</dbReference>
<feature type="domain" description="Helicase ATP-binding" evidence="3">
    <location>
        <begin position="79"/>
        <end position="238"/>
    </location>
</feature>
<protein>
    <recommendedName>
        <fullName evidence="3">Helicase ATP-binding domain-containing protein</fullName>
    </recommendedName>
</protein>
<dbReference type="InterPro" id="IPR027417">
    <property type="entry name" value="P-loop_NTPase"/>
</dbReference>
<dbReference type="SUPFAM" id="SSF52540">
    <property type="entry name" value="P-loop containing nucleoside triphosphate hydrolases"/>
    <property type="match status" value="1"/>
</dbReference>
<evidence type="ECO:0000313" key="5">
    <source>
        <dbReference type="Proteomes" id="UP000030651"/>
    </source>
</evidence>
<dbReference type="InterPro" id="IPR014001">
    <property type="entry name" value="Helicase_ATP-bd"/>
</dbReference>
<accession>W3WG31</accession>
<dbReference type="STRING" id="1229662.W3WG31"/>
<dbReference type="PANTHER" id="PTHR13710:SF154">
    <property type="entry name" value="RECQ HELICASE, PUTATIVE (AFU_ORTHOLOGUE AFUA_6G14720)-RELATED"/>
    <property type="match status" value="1"/>
</dbReference>
<gene>
    <name evidence="4" type="ORF">PFICI_15411</name>
</gene>
<dbReference type="RefSeq" id="XP_007842183.1">
    <property type="nucleotide sequence ID" value="XM_007843992.1"/>
</dbReference>
<dbReference type="PANTHER" id="PTHR13710">
    <property type="entry name" value="DNA HELICASE RECQ FAMILY MEMBER"/>
    <property type="match status" value="1"/>
</dbReference>
<dbReference type="GO" id="GO:0005694">
    <property type="term" value="C:chromosome"/>
    <property type="evidence" value="ECO:0007669"/>
    <property type="project" value="TreeGrafter"/>
</dbReference>
<dbReference type="OMA" id="ECHIILN"/>
<dbReference type="InParanoid" id="W3WG31"/>
<sequence>MLRRLKFRASSTDWHEFLGFPTGGPPVLGKRANPWEEQAAAHQVERRRQLQATPMEPALQRMTGRAEIQFRGVQQPAIQAIQDSASPVVAIMPTGGGKSMLFMLPAFVAPGGCTIVVVPLISLRADLMQRCQQLGIRCVSWESRRPPDEAAIVLVTPESSEDPDFHTFLNRQRWMRRLDRIVVDECHIILNSQKDFRPAMARLGRLVSARTQMVFLTATLPPIMEDIFLQRIKQPASAVGMYRARTSRGNVAYRVWRPILPRQTPREPHQWLVMPAVLQYIQGRIQQARGAG</sequence>
<organism evidence="4 5">
    <name type="scientific">Pestalotiopsis fici (strain W106-1 / CGMCC3.15140)</name>
    <dbReference type="NCBI Taxonomy" id="1229662"/>
    <lineage>
        <taxon>Eukaryota</taxon>
        <taxon>Fungi</taxon>
        <taxon>Dikarya</taxon>
        <taxon>Ascomycota</taxon>
        <taxon>Pezizomycotina</taxon>
        <taxon>Sordariomycetes</taxon>
        <taxon>Xylariomycetidae</taxon>
        <taxon>Amphisphaeriales</taxon>
        <taxon>Sporocadaceae</taxon>
        <taxon>Pestalotiopsis</taxon>
    </lineage>
</organism>